<evidence type="ECO:0000313" key="6">
    <source>
        <dbReference type="Proteomes" id="UP001604282"/>
    </source>
</evidence>
<dbReference type="Pfam" id="PF03358">
    <property type="entry name" value="FMN_red"/>
    <property type="match status" value="1"/>
</dbReference>
<dbReference type="EMBL" id="JBICZW010000018">
    <property type="protein sequence ID" value="MFG3192230.1"/>
    <property type="molecule type" value="Genomic_DNA"/>
</dbReference>
<evidence type="ECO:0000256" key="3">
    <source>
        <dbReference type="ARBA" id="ARBA00023002"/>
    </source>
</evidence>
<sequence>MRTLKLVAVSAGLSSPSSTRLLADRLVQATRYRLAEQEYAVDVEVLELRDLAVDIAKNFVTGFPSEALREAIDKVTGADGVITVTPVFTASYSGLFKSFFDLVDPTALTGTPVLLGATGGTARHSLVLDHALRPLFAYLRARTAPTAVYAASEDWGTGGDEYTEGLPHRITRAGEEFATLVAAVAERKGDSVDADEVVPFAKQLADLRLD</sequence>
<dbReference type="PANTHER" id="PTHR43408">
    <property type="entry name" value="FMN REDUCTASE (NADPH)"/>
    <property type="match status" value="1"/>
</dbReference>
<keyword evidence="6" id="KW-1185">Reference proteome</keyword>
<gene>
    <name evidence="5" type="ORF">ACGFYS_25185</name>
</gene>
<reference evidence="5 6" key="1">
    <citation type="submission" date="2024-10" db="EMBL/GenBank/DDBJ databases">
        <title>The Natural Products Discovery Center: Release of the First 8490 Sequenced Strains for Exploring Actinobacteria Biosynthetic Diversity.</title>
        <authorList>
            <person name="Kalkreuter E."/>
            <person name="Kautsar S.A."/>
            <person name="Yang D."/>
            <person name="Bader C.D."/>
            <person name="Teijaro C.N."/>
            <person name="Fluegel L."/>
            <person name="Davis C.M."/>
            <person name="Simpson J.R."/>
            <person name="Lauterbach L."/>
            <person name="Steele A.D."/>
            <person name="Gui C."/>
            <person name="Meng S."/>
            <person name="Li G."/>
            <person name="Viehrig K."/>
            <person name="Ye F."/>
            <person name="Su P."/>
            <person name="Kiefer A.F."/>
            <person name="Nichols A."/>
            <person name="Cepeda A.J."/>
            <person name="Yan W."/>
            <person name="Fan B."/>
            <person name="Jiang Y."/>
            <person name="Adhikari A."/>
            <person name="Zheng C.-J."/>
            <person name="Schuster L."/>
            <person name="Cowan T.M."/>
            <person name="Smanski M.J."/>
            <person name="Chevrette M.G."/>
            <person name="De Carvalho L.P.S."/>
            <person name="Shen B."/>
        </authorList>
    </citation>
    <scope>NUCLEOTIDE SEQUENCE [LARGE SCALE GENOMIC DNA]</scope>
    <source>
        <strain evidence="5 6">NPDC048229</strain>
    </source>
</reference>
<dbReference type="SUPFAM" id="SSF52218">
    <property type="entry name" value="Flavoproteins"/>
    <property type="match status" value="1"/>
</dbReference>
<keyword evidence="1" id="KW-0285">Flavoprotein</keyword>
<protein>
    <submittedName>
        <fullName evidence="5">FMN reductase</fullName>
        <ecNumber evidence="5">1.5.1.-</ecNumber>
    </submittedName>
</protein>
<dbReference type="EC" id="1.5.1.-" evidence="5"/>
<organism evidence="5 6">
    <name type="scientific">Streptomyces omiyaensis</name>
    <dbReference type="NCBI Taxonomy" id="68247"/>
    <lineage>
        <taxon>Bacteria</taxon>
        <taxon>Bacillati</taxon>
        <taxon>Actinomycetota</taxon>
        <taxon>Actinomycetes</taxon>
        <taxon>Kitasatosporales</taxon>
        <taxon>Streptomycetaceae</taxon>
        <taxon>Streptomyces</taxon>
    </lineage>
</organism>
<evidence type="ECO:0000259" key="4">
    <source>
        <dbReference type="Pfam" id="PF03358"/>
    </source>
</evidence>
<dbReference type="Gene3D" id="3.40.50.360">
    <property type="match status" value="1"/>
</dbReference>
<proteinExistence type="predicted"/>
<dbReference type="RefSeq" id="WP_392883968.1">
    <property type="nucleotide sequence ID" value="NZ_JBICZW010000018.1"/>
</dbReference>
<evidence type="ECO:0000313" key="5">
    <source>
        <dbReference type="EMBL" id="MFG3192230.1"/>
    </source>
</evidence>
<dbReference type="PANTHER" id="PTHR43408:SF2">
    <property type="entry name" value="FMN REDUCTASE (NADPH)"/>
    <property type="match status" value="1"/>
</dbReference>
<keyword evidence="2" id="KW-0288">FMN</keyword>
<accession>A0ABW7C0W8</accession>
<evidence type="ECO:0000256" key="1">
    <source>
        <dbReference type="ARBA" id="ARBA00022630"/>
    </source>
</evidence>
<dbReference type="InterPro" id="IPR023932">
    <property type="entry name" value="CE1759_FMN_reduct"/>
</dbReference>
<dbReference type="NCBIfam" id="TIGR04037">
    <property type="entry name" value="LLM_duo_CE1759"/>
    <property type="match status" value="1"/>
</dbReference>
<name>A0ABW7C0W8_9ACTN</name>
<dbReference type="Proteomes" id="UP001604282">
    <property type="component" value="Unassembled WGS sequence"/>
</dbReference>
<dbReference type="InterPro" id="IPR005025">
    <property type="entry name" value="FMN_Rdtase-like_dom"/>
</dbReference>
<dbReference type="InterPro" id="IPR051814">
    <property type="entry name" value="NAD(P)H-dep_FMN_reductase"/>
</dbReference>
<feature type="domain" description="NADPH-dependent FMN reductase-like" evidence="4">
    <location>
        <begin position="5"/>
        <end position="155"/>
    </location>
</feature>
<keyword evidence="3 5" id="KW-0560">Oxidoreductase</keyword>
<evidence type="ECO:0000256" key="2">
    <source>
        <dbReference type="ARBA" id="ARBA00022643"/>
    </source>
</evidence>
<dbReference type="GO" id="GO:0016491">
    <property type="term" value="F:oxidoreductase activity"/>
    <property type="evidence" value="ECO:0007669"/>
    <property type="project" value="UniProtKB-KW"/>
</dbReference>
<dbReference type="InterPro" id="IPR029039">
    <property type="entry name" value="Flavoprotein-like_sf"/>
</dbReference>
<comment type="caution">
    <text evidence="5">The sequence shown here is derived from an EMBL/GenBank/DDBJ whole genome shotgun (WGS) entry which is preliminary data.</text>
</comment>